<dbReference type="Gene3D" id="1.25.40.440">
    <property type="entry name" value="Nucleoporin, helical domain, central subdomain"/>
    <property type="match status" value="1"/>
</dbReference>
<feature type="domain" description="Nucleoporin Nup133/Nup155-like N-terminal" evidence="6">
    <location>
        <begin position="11"/>
        <end position="161"/>
    </location>
</feature>
<evidence type="ECO:0000256" key="2">
    <source>
        <dbReference type="ARBA" id="ARBA00007373"/>
    </source>
</evidence>
<dbReference type="AlphaFoldDB" id="A0AAV5A9N3"/>
<dbReference type="InterPro" id="IPR007187">
    <property type="entry name" value="Nucleoporin_Nup133/Nup155_C"/>
</dbReference>
<evidence type="ECO:0000313" key="8">
    <source>
        <dbReference type="Proteomes" id="UP001050691"/>
    </source>
</evidence>
<dbReference type="Pfam" id="PF03177">
    <property type="entry name" value="Nucleoporin_C"/>
    <property type="match status" value="1"/>
</dbReference>
<dbReference type="GO" id="GO:0000972">
    <property type="term" value="P:transcription-dependent tethering of RNA polymerase II gene DNA at nuclear periphery"/>
    <property type="evidence" value="ECO:0007669"/>
    <property type="project" value="TreeGrafter"/>
</dbReference>
<dbReference type="GO" id="GO:0006606">
    <property type="term" value="P:protein import into nucleus"/>
    <property type="evidence" value="ECO:0007669"/>
    <property type="project" value="TreeGrafter"/>
</dbReference>
<evidence type="ECO:0000313" key="7">
    <source>
        <dbReference type="EMBL" id="GJJ09444.1"/>
    </source>
</evidence>
<name>A0AAV5A9N3_9AGAM</name>
<dbReference type="Gene3D" id="1.20.58.1780">
    <property type="match status" value="1"/>
</dbReference>
<evidence type="ECO:0000259" key="6">
    <source>
        <dbReference type="Pfam" id="PF08801"/>
    </source>
</evidence>
<dbReference type="InterPro" id="IPR042533">
    <property type="entry name" value="Nucleoporin_Nup155_C_1"/>
</dbReference>
<evidence type="ECO:0000256" key="1">
    <source>
        <dbReference type="ARBA" id="ARBA00004123"/>
    </source>
</evidence>
<dbReference type="InterPro" id="IPR004870">
    <property type="entry name" value="Nucleoporin_Nup155"/>
</dbReference>
<dbReference type="GO" id="GO:0036228">
    <property type="term" value="P:protein localization to nuclear inner membrane"/>
    <property type="evidence" value="ECO:0007669"/>
    <property type="project" value="TreeGrafter"/>
</dbReference>
<comment type="caution">
    <text evidence="7">The sequence shown here is derived from an EMBL/GenBank/DDBJ whole genome shotgun (WGS) entry which is preliminary data.</text>
</comment>
<reference evidence="7" key="1">
    <citation type="submission" date="2021-10" db="EMBL/GenBank/DDBJ databases">
        <title>De novo Genome Assembly of Clathrus columnatus (Basidiomycota, Fungi) Using Illumina and Nanopore Sequence Data.</title>
        <authorList>
            <person name="Ogiso-Tanaka E."/>
            <person name="Itagaki H."/>
            <person name="Hosoya T."/>
            <person name="Hosaka K."/>
        </authorList>
    </citation>
    <scope>NUCLEOTIDE SEQUENCE</scope>
    <source>
        <strain evidence="7">MO-923</strain>
    </source>
</reference>
<feature type="domain" description="Nucleoporin Nup133/Nup155-like C-terminal" evidence="5">
    <location>
        <begin position="729"/>
        <end position="1148"/>
    </location>
</feature>
<keyword evidence="3" id="KW-0813">Transport</keyword>
<evidence type="ECO:0000259" key="5">
    <source>
        <dbReference type="Pfam" id="PF03177"/>
    </source>
</evidence>
<dbReference type="Gene3D" id="1.20.120.1880">
    <property type="entry name" value="Nucleoporin, helical C-terminal domain"/>
    <property type="match status" value="1"/>
</dbReference>
<dbReference type="EMBL" id="BPWL01000004">
    <property type="protein sequence ID" value="GJJ09444.1"/>
    <property type="molecule type" value="Genomic_DNA"/>
</dbReference>
<dbReference type="Gene3D" id="1.25.40.450">
    <property type="entry name" value="Nucleoporin, helical domain, N-terminal subdomain"/>
    <property type="match status" value="1"/>
</dbReference>
<keyword evidence="8" id="KW-1185">Reference proteome</keyword>
<accession>A0AAV5A9N3</accession>
<proteinExistence type="inferred from homology"/>
<dbReference type="InterPro" id="IPR042538">
    <property type="entry name" value="Nucleoporin_Nup155_C_3"/>
</dbReference>
<comment type="subcellular location">
    <subcellularLocation>
        <location evidence="1">Nucleus</location>
    </subcellularLocation>
</comment>
<dbReference type="Pfam" id="PF08801">
    <property type="entry name" value="Nucleoporin_N"/>
    <property type="match status" value="1"/>
</dbReference>
<dbReference type="GO" id="GO:0006405">
    <property type="term" value="P:RNA export from nucleus"/>
    <property type="evidence" value="ECO:0007669"/>
    <property type="project" value="TreeGrafter"/>
</dbReference>
<dbReference type="GO" id="GO:0017056">
    <property type="term" value="F:structural constituent of nuclear pore"/>
    <property type="evidence" value="ECO:0007669"/>
    <property type="project" value="InterPro"/>
</dbReference>
<gene>
    <name evidence="7" type="ORF">Clacol_003667</name>
</gene>
<dbReference type="GO" id="GO:0044611">
    <property type="term" value="C:nuclear pore inner ring"/>
    <property type="evidence" value="ECO:0007669"/>
    <property type="project" value="TreeGrafter"/>
</dbReference>
<dbReference type="Proteomes" id="UP001050691">
    <property type="component" value="Unassembled WGS sequence"/>
</dbReference>
<sequence length="1166" mass="130589">MSIQPDRHCRSEVRTFEDQPDVILHVGFVKAKPDVFIDEIQYLLVLSTSSSLILLGVASTPNVSSQNTVSRLEVRLYDTEFSIPSREMQSICGTKDGRIFMCGTEDGYLYELVYRSNEGWFNSKITLVCHSTSRGLSGILPVSLPAWGLVPNTNRARGDTITLRSTMKSIVADVNRIVPSEPFSIIALHIIKRSTRGNDSDQPQLMAVTSSGARLYFSKQRYMMGADADSLHLSHVRLPPQNLRPPVIDSTSTRGRGYVSSMASSSPATFQVGRIEGSFSSLGITLERQPPGDDPEKSDSIVCLSPDFASICSLGITSVPHYTSHISYPTGSANNSRTVLTEYATVMTISGNAWDMCEVPLIASSKRPPEGLPFVITNELITQFSEPQRKFLIIANTGLNLIIKRRAVDFLNASLVEADLGNQAPLQDFFTSFGRDQTCAMLFALASGNTFLTLDGSQTTSLAANNAKAMLFTQSGKPTFKEGVSFGGSTVEGNIIFSGRYMGLAFYLARLIRPIWRASVVIGEDSQKLVSNVNDSTLVTTQKNLDCLRNFMSSNPHLFDSSQSDLGSGTRTTAEQEAWKIESTSASALNALVSQTIEAISFVLLLQDYGLSHIANLCDPQILKKFLGLQYRDLVTTKEGRDVARALVTVVINQQIAQQTSVCTALFSYYAISKSQTALQVDTISEVLQSRCGSFCSMDDVKYFKAQESLRKASETHSAEERARCLHESLKCSQEFDASNEGRDYWLQGCPGGDSDPRKQAYDRRRACYQICVDSLSDFDSRLSDVIQKGRSIDEAEAARTRAYQLAFESQDQIFHSFFYDWLINRGMTEELLQYRPPFLEEHLQRKPRTLDKLDFLWQYFVKTEQPFRAATVLANIAETLEFDLSLDKRIEYLTLAANNAKSHSNFELRQYENVVEIQTDIDEKLEVAQVQREILHALYAKFKEPKGEIAASLRRLESELLNITQLYNDYVEPHDLHTCKLLIFKVSDHRDTRLTRSTWESLIAESRMGATPQEQMSNVSAIVSLLASRFFPSEAAFPLDEIALLLEKLALETREYVPYGWAPRTLTSGSVPYGTVFDTFHSMYESQVPPFNKQEAVQFLSSDIAVLIADWLDATMRPQSRISRGEFPANILDEAVSQYIRELDPQKLDTRKLYEDLRIRIRASF</sequence>
<dbReference type="InterPro" id="IPR014908">
    <property type="entry name" value="Nucleoporin_Nup133/Nup155_N"/>
</dbReference>
<comment type="similarity">
    <text evidence="2">Belongs to the non-repetitive/WGA-negative nucleoporin family.</text>
</comment>
<dbReference type="PANTHER" id="PTHR10350">
    <property type="entry name" value="NUCLEAR PORE COMPLEX PROTEIN NUP155"/>
    <property type="match status" value="1"/>
</dbReference>
<evidence type="ECO:0000256" key="4">
    <source>
        <dbReference type="ARBA" id="ARBA00023242"/>
    </source>
</evidence>
<keyword evidence="4" id="KW-0539">Nucleus</keyword>
<dbReference type="PANTHER" id="PTHR10350:SF6">
    <property type="entry name" value="NUCLEAR PORE COMPLEX PROTEIN NUP155"/>
    <property type="match status" value="1"/>
</dbReference>
<dbReference type="InterPro" id="IPR042537">
    <property type="entry name" value="Nucleoporin_Nup155_C_2"/>
</dbReference>
<organism evidence="7 8">
    <name type="scientific">Clathrus columnatus</name>
    <dbReference type="NCBI Taxonomy" id="1419009"/>
    <lineage>
        <taxon>Eukaryota</taxon>
        <taxon>Fungi</taxon>
        <taxon>Dikarya</taxon>
        <taxon>Basidiomycota</taxon>
        <taxon>Agaricomycotina</taxon>
        <taxon>Agaricomycetes</taxon>
        <taxon>Phallomycetidae</taxon>
        <taxon>Phallales</taxon>
        <taxon>Clathraceae</taxon>
        <taxon>Clathrus</taxon>
    </lineage>
</organism>
<evidence type="ECO:0000256" key="3">
    <source>
        <dbReference type="ARBA" id="ARBA00022448"/>
    </source>
</evidence>
<dbReference type="FunFam" id="1.25.40.440:FF:000001">
    <property type="entry name" value="Nuclear pore complex subunit"/>
    <property type="match status" value="1"/>
</dbReference>
<protein>
    <submittedName>
        <fullName evidence="7">Uncharacterized protein</fullName>
    </submittedName>
</protein>